<name>A0A9E3HCN3_9NOST</name>
<evidence type="ECO:0000256" key="1">
    <source>
        <dbReference type="SAM" id="MobiDB-lite"/>
    </source>
</evidence>
<gene>
    <name evidence="2" type="ORF">KME28_22020</name>
</gene>
<reference evidence="2" key="1">
    <citation type="submission" date="2021-05" db="EMBL/GenBank/DDBJ databases">
        <authorList>
            <person name="Pietrasiak N."/>
            <person name="Ward R."/>
            <person name="Stajich J.E."/>
            <person name="Kurbessoian T."/>
        </authorList>
    </citation>
    <scope>NUCLEOTIDE SEQUENCE</scope>
    <source>
        <strain evidence="2">HA4357-MV3</strain>
    </source>
</reference>
<dbReference type="SUPFAM" id="SSF52540">
    <property type="entry name" value="P-loop containing nucleoside triphosphate hydrolases"/>
    <property type="match status" value="1"/>
</dbReference>
<reference evidence="2" key="2">
    <citation type="journal article" date="2022" name="Microbiol. Resour. Announc.">
        <title>Metagenome Sequencing to Explore Phylogenomics of Terrestrial Cyanobacteria.</title>
        <authorList>
            <person name="Ward R.D."/>
            <person name="Stajich J.E."/>
            <person name="Johansen J.R."/>
            <person name="Huntemann M."/>
            <person name="Clum A."/>
            <person name="Foster B."/>
            <person name="Foster B."/>
            <person name="Roux S."/>
            <person name="Palaniappan K."/>
            <person name="Varghese N."/>
            <person name="Mukherjee S."/>
            <person name="Reddy T.B.K."/>
            <person name="Daum C."/>
            <person name="Copeland A."/>
            <person name="Chen I.A."/>
            <person name="Ivanova N.N."/>
            <person name="Kyrpides N.C."/>
            <person name="Shapiro N."/>
            <person name="Eloe-Fadrosh E.A."/>
            <person name="Pietrasiak N."/>
        </authorList>
    </citation>
    <scope>NUCLEOTIDE SEQUENCE</scope>
    <source>
        <strain evidence="2">HA4357-MV3</strain>
    </source>
</reference>
<accession>A0A9E3HCN3</accession>
<feature type="compositionally biased region" description="Basic residues" evidence="1">
    <location>
        <begin position="1"/>
        <end position="17"/>
    </location>
</feature>
<evidence type="ECO:0000313" key="3">
    <source>
        <dbReference type="Proteomes" id="UP000813215"/>
    </source>
</evidence>
<proteinExistence type="predicted"/>
<feature type="region of interest" description="Disordered" evidence="1">
    <location>
        <begin position="1"/>
        <end position="22"/>
    </location>
</feature>
<dbReference type="AlphaFoldDB" id="A0A9E3HCN3"/>
<dbReference type="Proteomes" id="UP000813215">
    <property type="component" value="Unassembled WGS sequence"/>
</dbReference>
<evidence type="ECO:0000313" key="2">
    <source>
        <dbReference type="EMBL" id="MBW4434316.1"/>
    </source>
</evidence>
<dbReference type="EMBL" id="JAHHHW010000127">
    <property type="protein sequence ID" value="MBW4434316.1"/>
    <property type="molecule type" value="Genomic_DNA"/>
</dbReference>
<protein>
    <submittedName>
        <fullName evidence="2">Cobalamin biosynthesis protein CobQ</fullName>
    </submittedName>
</protein>
<organism evidence="2 3">
    <name type="scientific">Pelatocladus maniniholoensis HA4357-MV3</name>
    <dbReference type="NCBI Taxonomy" id="1117104"/>
    <lineage>
        <taxon>Bacteria</taxon>
        <taxon>Bacillati</taxon>
        <taxon>Cyanobacteriota</taxon>
        <taxon>Cyanophyceae</taxon>
        <taxon>Nostocales</taxon>
        <taxon>Nostocaceae</taxon>
        <taxon>Pelatocladus</taxon>
    </lineage>
</organism>
<feature type="region of interest" description="Disordered" evidence="1">
    <location>
        <begin position="91"/>
        <end position="111"/>
    </location>
</feature>
<feature type="compositionally biased region" description="Polar residues" evidence="1">
    <location>
        <begin position="93"/>
        <end position="104"/>
    </location>
</feature>
<dbReference type="InterPro" id="IPR027417">
    <property type="entry name" value="P-loop_NTPase"/>
</dbReference>
<comment type="caution">
    <text evidence="2">The sequence shown here is derived from an EMBL/GenBank/DDBJ whole genome shotgun (WGS) entry which is preliminary data.</text>
</comment>
<sequence length="372" mass="42250">MKFIRRKRKRGRPKKKTDKPSVRIHKAQEGLLRKMHSRINSFSNSTAETEERITGDDVEVELSNSEVELEIESTQNEQIEPTLLIEAELSVTKEPTSSNESISNGDDKKNLDEPIEPAFITEVDLSVKKELASGKVIPTSIKQPTTIHLVDGEKGGCGKSFLSRAFIEYCISIGLDTTVVDADISNKDISKIYSGVETAFFSDDEKQAQQADKIFDLAFEKSVIVNLPAQVYTNVTQWIQRNDLIELGKENSITFVKWFVCTGGVDSVNFFLESLEDLGNQMLHVFVRNWGMCDDWKYIDEMPEFIVAKTKYNFTVMDLPKFPFWERNQVDRLGATFEDALAHHELGVVSKQRVKNFIKQAYAAFKETGLVR</sequence>